<feature type="region of interest" description="Disordered" evidence="7">
    <location>
        <begin position="369"/>
        <end position="404"/>
    </location>
</feature>
<feature type="compositionally biased region" description="Basic and acidic residues" evidence="7">
    <location>
        <begin position="135"/>
        <end position="144"/>
    </location>
</feature>
<dbReference type="Pfam" id="PF05729">
    <property type="entry name" value="NACHT"/>
    <property type="match status" value="1"/>
</dbReference>
<dbReference type="InterPro" id="IPR003879">
    <property type="entry name" value="Butyrophylin_SPRY"/>
</dbReference>
<dbReference type="Gene3D" id="3.40.50.300">
    <property type="entry name" value="P-loop containing nucleotide triphosphate hydrolases"/>
    <property type="match status" value="1"/>
</dbReference>
<dbReference type="Pfam" id="PF14484">
    <property type="entry name" value="FISNA"/>
    <property type="match status" value="1"/>
</dbReference>
<dbReference type="InterPro" id="IPR027417">
    <property type="entry name" value="P-loop_NTPase"/>
</dbReference>
<evidence type="ECO:0000256" key="3">
    <source>
        <dbReference type="ARBA" id="ARBA00022614"/>
    </source>
</evidence>
<dbReference type="PANTHER" id="PTHR24106">
    <property type="entry name" value="NACHT, LRR AND CARD DOMAINS-CONTAINING"/>
    <property type="match status" value="1"/>
</dbReference>
<dbReference type="OrthoDB" id="341587at2759"/>
<feature type="compositionally biased region" description="Basic and acidic residues" evidence="7">
    <location>
        <begin position="47"/>
        <end position="71"/>
    </location>
</feature>
<dbReference type="PROSITE" id="PS50837">
    <property type="entry name" value="NACHT"/>
    <property type="match status" value="1"/>
</dbReference>
<feature type="compositionally biased region" description="Polar residues" evidence="7">
    <location>
        <begin position="181"/>
        <end position="207"/>
    </location>
</feature>
<dbReference type="InterPro" id="IPR041075">
    <property type="entry name" value="NOD1/2_WH"/>
</dbReference>
<dbReference type="CDD" id="cd16040">
    <property type="entry name" value="SPRY_PRY_SNTX"/>
    <property type="match status" value="1"/>
</dbReference>
<dbReference type="FunFam" id="3.40.50.300:FF:000210">
    <property type="entry name" value="Si:dkey-16p6.1"/>
    <property type="match status" value="1"/>
</dbReference>
<dbReference type="InterPro" id="IPR007111">
    <property type="entry name" value="NACHT_NTPase"/>
</dbReference>
<feature type="domain" description="B30.2/SPRY" evidence="8">
    <location>
        <begin position="1207"/>
        <end position="1400"/>
    </location>
</feature>
<evidence type="ECO:0000256" key="7">
    <source>
        <dbReference type="SAM" id="MobiDB-lite"/>
    </source>
</evidence>
<dbReference type="Pfam" id="PF13516">
    <property type="entry name" value="LRR_6"/>
    <property type="match status" value="2"/>
</dbReference>
<comment type="subcellular location">
    <subcellularLocation>
        <location evidence="1">Cytoplasm</location>
    </subcellularLocation>
</comment>
<dbReference type="InterPro" id="IPR001870">
    <property type="entry name" value="B30.2/SPRY"/>
</dbReference>
<dbReference type="Pfam" id="PF00622">
    <property type="entry name" value="SPRY"/>
    <property type="match status" value="1"/>
</dbReference>
<evidence type="ECO:0000256" key="4">
    <source>
        <dbReference type="ARBA" id="ARBA00022737"/>
    </source>
</evidence>
<dbReference type="Pfam" id="PF13765">
    <property type="entry name" value="PRY"/>
    <property type="match status" value="1"/>
</dbReference>
<dbReference type="InterPro" id="IPR001611">
    <property type="entry name" value="Leu-rich_rpt"/>
</dbReference>
<dbReference type="InterPro" id="IPR041267">
    <property type="entry name" value="NLRP_HD2"/>
</dbReference>
<reference evidence="11 12" key="1">
    <citation type="submission" date="2025-04" db="UniProtKB">
        <authorList>
            <consortium name="RefSeq"/>
        </authorList>
    </citation>
    <scope>IDENTIFICATION</scope>
</reference>
<dbReference type="InterPro" id="IPR029495">
    <property type="entry name" value="NACHT-assoc"/>
</dbReference>
<keyword evidence="6" id="KW-0067">ATP-binding</keyword>
<keyword evidence="3" id="KW-0433">Leucine-rich repeat</keyword>
<dbReference type="GeneID" id="105895755"/>
<dbReference type="Pfam" id="PF17779">
    <property type="entry name" value="WHD_NOD2"/>
    <property type="match status" value="1"/>
</dbReference>
<dbReference type="Proteomes" id="UP000515152">
    <property type="component" value="Chromosome 14"/>
</dbReference>
<dbReference type="Gene3D" id="2.60.120.920">
    <property type="match status" value="1"/>
</dbReference>
<dbReference type="SMART" id="SM00449">
    <property type="entry name" value="SPRY"/>
    <property type="match status" value="1"/>
</dbReference>
<dbReference type="SMART" id="SM00589">
    <property type="entry name" value="PRY"/>
    <property type="match status" value="1"/>
</dbReference>
<evidence type="ECO:0000256" key="5">
    <source>
        <dbReference type="ARBA" id="ARBA00022741"/>
    </source>
</evidence>
<keyword evidence="2" id="KW-0963">Cytoplasm</keyword>
<dbReference type="GO" id="GO:0005524">
    <property type="term" value="F:ATP binding"/>
    <property type="evidence" value="ECO:0007669"/>
    <property type="project" value="UniProtKB-KW"/>
</dbReference>
<name>A0A6P8GMW3_CLUHA</name>
<feature type="compositionally biased region" description="Low complexity" evidence="7">
    <location>
        <begin position="373"/>
        <end position="382"/>
    </location>
</feature>
<evidence type="ECO:0000256" key="6">
    <source>
        <dbReference type="ARBA" id="ARBA00022840"/>
    </source>
</evidence>
<feature type="compositionally biased region" description="Polar residues" evidence="7">
    <location>
        <begin position="86"/>
        <end position="101"/>
    </location>
</feature>
<dbReference type="InterPro" id="IPR032675">
    <property type="entry name" value="LRR_dom_sf"/>
</dbReference>
<gene>
    <name evidence="11 12" type="primary">LOC105895755</name>
</gene>
<dbReference type="PRINTS" id="PR01407">
    <property type="entry name" value="BUTYPHLNCDUF"/>
</dbReference>
<dbReference type="InterPro" id="IPR051261">
    <property type="entry name" value="NLR"/>
</dbReference>
<dbReference type="RefSeq" id="XP_031436777.1">
    <property type="nucleotide sequence ID" value="XM_031580917.2"/>
</dbReference>
<feature type="domain" description="NACHT" evidence="9">
    <location>
        <begin position="523"/>
        <end position="657"/>
    </location>
</feature>
<feature type="region of interest" description="Disordered" evidence="7">
    <location>
        <begin position="47"/>
        <end position="210"/>
    </location>
</feature>
<accession>A0A6P8GMW3</accession>
<evidence type="ECO:0000313" key="12">
    <source>
        <dbReference type="RefSeq" id="XP_031436778.1"/>
    </source>
</evidence>
<evidence type="ECO:0000313" key="11">
    <source>
        <dbReference type="RefSeq" id="XP_031436777.1"/>
    </source>
</evidence>
<evidence type="ECO:0000259" key="9">
    <source>
        <dbReference type="PROSITE" id="PS50837"/>
    </source>
</evidence>
<evidence type="ECO:0000256" key="2">
    <source>
        <dbReference type="ARBA" id="ARBA00022490"/>
    </source>
</evidence>
<feature type="compositionally biased region" description="Low complexity" evidence="7">
    <location>
        <begin position="72"/>
        <end position="83"/>
    </location>
</feature>
<dbReference type="GO" id="GO:0005737">
    <property type="term" value="C:cytoplasm"/>
    <property type="evidence" value="ECO:0007669"/>
    <property type="project" value="UniProtKB-SubCell"/>
</dbReference>
<dbReference type="Pfam" id="PF17776">
    <property type="entry name" value="NLRC4_HD2"/>
    <property type="match status" value="1"/>
</dbReference>
<dbReference type="SUPFAM" id="SSF49899">
    <property type="entry name" value="Concanavalin A-like lectins/glucanases"/>
    <property type="match status" value="1"/>
</dbReference>
<dbReference type="SMART" id="SM00368">
    <property type="entry name" value="LRR_RI"/>
    <property type="match status" value="5"/>
</dbReference>
<proteinExistence type="predicted"/>
<dbReference type="InterPro" id="IPR006574">
    <property type="entry name" value="PRY"/>
</dbReference>
<dbReference type="InterPro" id="IPR043136">
    <property type="entry name" value="B30.2/SPRY_sf"/>
</dbReference>
<organism evidence="10 11">
    <name type="scientific">Clupea harengus</name>
    <name type="common">Atlantic herring</name>
    <dbReference type="NCBI Taxonomy" id="7950"/>
    <lineage>
        <taxon>Eukaryota</taxon>
        <taxon>Metazoa</taxon>
        <taxon>Chordata</taxon>
        <taxon>Craniata</taxon>
        <taxon>Vertebrata</taxon>
        <taxon>Euteleostomi</taxon>
        <taxon>Actinopterygii</taxon>
        <taxon>Neopterygii</taxon>
        <taxon>Teleostei</taxon>
        <taxon>Clupei</taxon>
        <taxon>Clupeiformes</taxon>
        <taxon>Clupeoidei</taxon>
        <taxon>Clupeidae</taxon>
        <taxon>Clupea</taxon>
    </lineage>
</organism>
<sequence>MNLADSPREGSKIPNKVILPGDTEEDLIYSGMRHVFGKTGETVAASKRDVNGKAERRVQVNQRLKTDRRESASSSISFQSDVSVEQPPNISDGKLSTSNSQTERRDSSFSYVSLRSDSSVQMPPNLSEETASETTRLKTDRRESASSSISFQSDGSVEQPPNISDGKLSTSNSQTERRDSSFSYVSLRSDSSVQMPPNLSEETASETTRMEKQRIRRWRGLSIPPPHIAQRQHTGRQQTFPRTVLAQRNATIEDSLNVCDGASHCHISLEADRRESSASSCLSLHSDISIGLPPCMKDGTVYPITSLEADRRESSASSCLSLQSDISIGLPPCLKYGTVSPITRVQEEESPNKGEGVAPYVIRCLGYRPQSPSPSHTSTESDSSLEKFPNSDQATSQHQPRRLSSGSLWSLGSLASHIPSEETVVPSQNTSANIQRAIEGHKASLKKRFEVMPGGSTKLSCDVPFHAIYTELYITAGDSQGINIEHEVQQTEMMHRRQAMPPDEAINCSDIFRPLRGEQRPIRRVMTKGIAGIGKTMSVQKFILDWAEGRANQDVDFIFLLPFRELNLMCGVQHSLHSLLVELFEEFQALEDLEVYKACKLLFIFDGLDESKLRLDFQEMEVCDVNKAATVSALVTNLIKGHLLPTALIWVTSRPAAASQIPALYIDQVMELRGFSDAQKVKFLRSRVANQRLADKIIAHVRATRTLFIMCHIPVFCSFIATVFQQILNKKPIRDIPHTLTQIFTEFVITQINTRQSQESSREAILKLAKLAFTYLQSQQFNFYEEDLRECGIDTRDASVFSGLCIEIIKEESVGRGKRTYCFLHLTIQEFLAALHVIHSFVTKNAKVLESFHLLVSDKKMDLYDLLKAAVDKSLQSEHGHLDLFLRFLLGLSLEPNQKLLQSLLKGTRSRASDITKKITEYMDQILKAQIRKRTITYIKELRGENLSPERCINLFHCLIEMRDFSMQDEIQEYLKSKRCVEFNLSPAQCSALAYMLQMSEEPLDELDLRQYNTTDEGRKRLVPAVRWCRRARLDCCKLTVKAYQTVVLSLQSLGSQLSELDLSYNSLQNSGLKLLAQGLLSPHCKLQTLSLVGCHFTELSSSTIASVLQSEHSALRELDLSDNELQDSGVEHLAAGLKSLNCKVHILRLSTCLVSTRGCAALAAALTFNPFHLKELDLSYNYPRTSGVEQLSARLQDSDCALETLNVKHAGRYRLLSAPQRYFYKLHLDPNTAHRNLTLSERNQKVTRGPAQPYPDHPERFDCWPQVLCREPLTGRCYWEVEWTGTAAIGFTCKGIRRKGGGDDVVLGHNPKSVTLYCNEKGYSVYHGKRKTEIEFPPYECNRVGVFLDWPNGLVSFYRVSSEGSLLLHTIYSSFNKPLYAGFTLYPSDTIISLCRMKV</sequence>
<protein>
    <submittedName>
        <fullName evidence="11 12">NACHT, LRR and PYD domains-containing protein 3-like isoform X1</fullName>
    </submittedName>
</protein>
<dbReference type="RefSeq" id="XP_031436778.1">
    <property type="nucleotide sequence ID" value="XM_031580918.2"/>
</dbReference>
<dbReference type="SMART" id="SM01288">
    <property type="entry name" value="FISNA"/>
    <property type="match status" value="1"/>
</dbReference>
<feature type="compositionally biased region" description="Polar residues" evidence="7">
    <location>
        <begin position="145"/>
        <end position="174"/>
    </location>
</feature>
<dbReference type="Gene3D" id="3.80.10.10">
    <property type="entry name" value="Ribonuclease Inhibitor"/>
    <property type="match status" value="2"/>
</dbReference>
<keyword evidence="10" id="KW-1185">Reference proteome</keyword>
<evidence type="ECO:0000259" key="8">
    <source>
        <dbReference type="PROSITE" id="PS50188"/>
    </source>
</evidence>
<dbReference type="InterPro" id="IPR013320">
    <property type="entry name" value="ConA-like_dom_sf"/>
</dbReference>
<keyword evidence="5" id="KW-0547">Nucleotide-binding</keyword>
<dbReference type="InterPro" id="IPR003877">
    <property type="entry name" value="SPRY_dom"/>
</dbReference>
<feature type="compositionally biased region" description="Polar residues" evidence="7">
    <location>
        <begin position="108"/>
        <end position="134"/>
    </location>
</feature>
<dbReference type="KEGG" id="char:105895755"/>
<dbReference type="SUPFAM" id="SSF52047">
    <property type="entry name" value="RNI-like"/>
    <property type="match status" value="1"/>
</dbReference>
<evidence type="ECO:0000256" key="1">
    <source>
        <dbReference type="ARBA" id="ARBA00004496"/>
    </source>
</evidence>
<evidence type="ECO:0000313" key="10">
    <source>
        <dbReference type="Proteomes" id="UP000515152"/>
    </source>
</evidence>
<keyword evidence="4" id="KW-0677">Repeat</keyword>
<dbReference type="PROSITE" id="PS50188">
    <property type="entry name" value="B302_SPRY"/>
    <property type="match status" value="1"/>
</dbReference>